<feature type="chain" id="PRO_5024867762" description="Solute-binding protein family 5 domain-containing protein" evidence="2">
    <location>
        <begin position="26"/>
        <end position="782"/>
    </location>
</feature>
<dbReference type="OrthoDB" id="7888869at2"/>
<organism evidence="4 5">
    <name type="scientific">Streptomyces venezuelae</name>
    <dbReference type="NCBI Taxonomy" id="54571"/>
    <lineage>
        <taxon>Bacteria</taxon>
        <taxon>Bacillati</taxon>
        <taxon>Actinomycetota</taxon>
        <taxon>Actinomycetes</taxon>
        <taxon>Kitasatosporales</taxon>
        <taxon>Streptomycetaceae</taxon>
        <taxon>Streptomyces</taxon>
    </lineage>
</organism>
<dbReference type="Pfam" id="PF00496">
    <property type="entry name" value="SBP_bac_5"/>
    <property type="match status" value="2"/>
</dbReference>
<evidence type="ECO:0000313" key="5">
    <source>
        <dbReference type="Proteomes" id="UP000323046"/>
    </source>
</evidence>
<dbReference type="Proteomes" id="UP000323046">
    <property type="component" value="Chromosome"/>
</dbReference>
<feature type="compositionally biased region" description="Basic and acidic residues" evidence="1">
    <location>
        <begin position="541"/>
        <end position="565"/>
    </location>
</feature>
<sequence length="782" mass="82839">MSHDRARVRSVVFLATGVLALPALAGCSSNDEAGRPVAGQDVAPAARDLVADGGTMNWAVDELPETFNSFQADADEATARVAGAVLPSLFRLDAQGRAQRNADFLESAEVVEREPQQVVLYKLNQQAVWSDGREIGADDFAAQWRALSGRDSAYWTARNAGYDRIAKIERGANNLEVRVTFAKPYADWRSLFSPLYPKQIMGTPDSFNDGARRKLKVTAGPFALGGTDRKAGDVTLERNARWWGSPAKLNKIVLREVGRAERAEALAEGRVDLAAIDAAEAGRISQAARDKGSEGPLTHGPGAAITPARALRSWAIAHGSDEEAADTEIEARAKTRKAVKRYATEQEGLRGYVVRKSLEPAYTQLALNGSEGPLADDRVRRAVARALDREELAKAVLKPLGLPAEPVGSHLALAGQQAYADNSGALGEQDTAEARALLADAGWTPGALLKGEKEEGEKEKTAGGESDAKDEKAGKEPKDSADGGDGDDSGSSGNSDSDGTYIVGEEDGKPGDTGTTVLAPAPAAAYQRAVLNRQADVLGLPRREADKEKKKEPADHAGQDRRDQAKGGAPGAYAPKGTAAPKGSGAKGAAAAGPLAKDGKPLTLRFVLPSGDGSEQLRTVADRISRMLQKIGIRTETAKVADESYFKDHIASGQYDLALYSWPASAFPATDARPIFAKPVPAADGSLNVEQNYTRVGTDHIDQLFDQAVGELDEETSRSLVKKADARIWAEAGSIPLYQRPQLMAARPNLANAGAFGFQAPRYEDIGFLKPGAKPSGGPAAK</sequence>
<dbReference type="SUPFAM" id="SSF53850">
    <property type="entry name" value="Periplasmic binding protein-like II"/>
    <property type="match status" value="3"/>
</dbReference>
<dbReference type="Gene3D" id="3.90.76.10">
    <property type="entry name" value="Dipeptide-binding Protein, Domain 1"/>
    <property type="match status" value="1"/>
</dbReference>
<feature type="signal peptide" evidence="2">
    <location>
        <begin position="1"/>
        <end position="25"/>
    </location>
</feature>
<dbReference type="CDD" id="cd08501">
    <property type="entry name" value="PBP2_Lpqw"/>
    <property type="match status" value="1"/>
</dbReference>
<keyword evidence="5" id="KW-1185">Reference proteome</keyword>
<dbReference type="RefSeq" id="WP_150171853.1">
    <property type="nucleotide sequence ID" value="NZ_CP029193.1"/>
</dbReference>
<feature type="compositionally biased region" description="Low complexity" evidence="1">
    <location>
        <begin position="489"/>
        <end position="499"/>
    </location>
</feature>
<keyword evidence="2" id="KW-0732">Signal</keyword>
<reference evidence="4 5" key="1">
    <citation type="submission" date="2018-05" db="EMBL/GenBank/DDBJ databases">
        <title>Streptomyces venezuelae.</title>
        <authorList>
            <person name="Kim W."/>
            <person name="Lee N."/>
            <person name="Cho B.-K."/>
        </authorList>
    </citation>
    <scope>NUCLEOTIDE SEQUENCE [LARGE SCALE GENOMIC DNA]</scope>
    <source>
        <strain evidence="4 5">ATCC 14583</strain>
    </source>
</reference>
<dbReference type="PROSITE" id="PS51257">
    <property type="entry name" value="PROKAR_LIPOPROTEIN"/>
    <property type="match status" value="1"/>
</dbReference>
<feature type="compositionally biased region" description="Low complexity" evidence="1">
    <location>
        <begin position="571"/>
        <end position="594"/>
    </location>
</feature>
<protein>
    <recommendedName>
        <fullName evidence="3">Solute-binding protein family 5 domain-containing protein</fullName>
    </recommendedName>
</protein>
<dbReference type="EMBL" id="CP029193">
    <property type="protein sequence ID" value="QES29273.1"/>
    <property type="molecule type" value="Genomic_DNA"/>
</dbReference>
<dbReference type="InterPro" id="IPR000914">
    <property type="entry name" value="SBP_5_dom"/>
</dbReference>
<feature type="domain" description="Solute-binding protein family 5" evidence="3">
    <location>
        <begin position="348"/>
        <end position="448"/>
    </location>
</feature>
<feature type="region of interest" description="Disordered" evidence="1">
    <location>
        <begin position="538"/>
        <end position="594"/>
    </location>
</feature>
<dbReference type="GO" id="GO:0015833">
    <property type="term" value="P:peptide transport"/>
    <property type="evidence" value="ECO:0007669"/>
    <property type="project" value="TreeGrafter"/>
</dbReference>
<evidence type="ECO:0000256" key="1">
    <source>
        <dbReference type="SAM" id="MobiDB-lite"/>
    </source>
</evidence>
<evidence type="ECO:0000259" key="3">
    <source>
        <dbReference type="Pfam" id="PF00496"/>
    </source>
</evidence>
<dbReference type="PANTHER" id="PTHR30290">
    <property type="entry name" value="PERIPLASMIC BINDING COMPONENT OF ABC TRANSPORTER"/>
    <property type="match status" value="1"/>
</dbReference>
<accession>A0A5P2BFQ2</accession>
<name>A0A5P2BFQ2_STRVZ</name>
<gene>
    <name evidence="4" type="ORF">DEJ47_25090</name>
</gene>
<evidence type="ECO:0000313" key="4">
    <source>
        <dbReference type="EMBL" id="QES29273.1"/>
    </source>
</evidence>
<evidence type="ECO:0000256" key="2">
    <source>
        <dbReference type="SAM" id="SignalP"/>
    </source>
</evidence>
<proteinExistence type="predicted"/>
<dbReference type="InterPro" id="IPR039424">
    <property type="entry name" value="SBP_5"/>
</dbReference>
<dbReference type="AlphaFoldDB" id="A0A5P2BFQ2"/>
<dbReference type="Gene3D" id="3.10.105.10">
    <property type="entry name" value="Dipeptide-binding Protein, Domain 3"/>
    <property type="match status" value="2"/>
</dbReference>
<dbReference type="PANTHER" id="PTHR30290:SF65">
    <property type="entry name" value="MONOACYL PHOSPHATIDYLINOSITOL TETRAMANNOSIDE-BINDING PROTEIN LPQW-RELATED"/>
    <property type="match status" value="1"/>
</dbReference>
<feature type="region of interest" description="Disordered" evidence="1">
    <location>
        <begin position="447"/>
        <end position="517"/>
    </location>
</feature>
<dbReference type="Gene3D" id="3.40.190.10">
    <property type="entry name" value="Periplasmic binding protein-like II"/>
    <property type="match status" value="1"/>
</dbReference>
<feature type="compositionally biased region" description="Basic and acidic residues" evidence="1">
    <location>
        <begin position="450"/>
        <end position="481"/>
    </location>
</feature>
<dbReference type="GO" id="GO:1904680">
    <property type="term" value="F:peptide transmembrane transporter activity"/>
    <property type="evidence" value="ECO:0007669"/>
    <property type="project" value="TreeGrafter"/>
</dbReference>
<feature type="domain" description="Solute-binding protein family 5" evidence="3">
    <location>
        <begin position="114"/>
        <end position="288"/>
    </location>
</feature>